<evidence type="ECO:0000259" key="4">
    <source>
        <dbReference type="PROSITE" id="PS50102"/>
    </source>
</evidence>
<proteinExistence type="predicted"/>
<feature type="compositionally biased region" description="Basic and acidic residues" evidence="3">
    <location>
        <begin position="296"/>
        <end position="305"/>
    </location>
</feature>
<evidence type="ECO:0000256" key="1">
    <source>
        <dbReference type="ARBA" id="ARBA00022884"/>
    </source>
</evidence>
<dbReference type="PANTHER" id="PTHR47640:SF11">
    <property type="entry name" value="RNA-BINDING PROTEIN 42"/>
    <property type="match status" value="1"/>
</dbReference>
<dbReference type="InterPro" id="IPR035979">
    <property type="entry name" value="RBD_domain_sf"/>
</dbReference>
<dbReference type="AlphaFoldDB" id="A0A835VIR9"/>
<feature type="region of interest" description="Disordered" evidence="3">
    <location>
        <begin position="296"/>
        <end position="322"/>
    </location>
</feature>
<evidence type="ECO:0000313" key="5">
    <source>
        <dbReference type="EMBL" id="KAG0502149.1"/>
    </source>
</evidence>
<feature type="domain" description="RRM" evidence="4">
    <location>
        <begin position="214"/>
        <end position="292"/>
    </location>
</feature>
<dbReference type="Proteomes" id="UP000639772">
    <property type="component" value="Chromosome 1"/>
</dbReference>
<dbReference type="InterPro" id="IPR050825">
    <property type="entry name" value="RBM42_RBP45_47-like"/>
</dbReference>
<feature type="compositionally biased region" description="Basic residues" evidence="3">
    <location>
        <begin position="306"/>
        <end position="322"/>
    </location>
</feature>
<dbReference type="EMBL" id="JADCNM010000001">
    <property type="protein sequence ID" value="KAG0502149.1"/>
    <property type="molecule type" value="Genomic_DNA"/>
</dbReference>
<dbReference type="FunFam" id="3.30.70.330:FF:000309">
    <property type="entry name" value="RNA-binding protein 42"/>
    <property type="match status" value="1"/>
</dbReference>
<dbReference type="OrthoDB" id="1749473at2759"/>
<dbReference type="GO" id="GO:0003729">
    <property type="term" value="F:mRNA binding"/>
    <property type="evidence" value="ECO:0007669"/>
    <property type="project" value="InterPro"/>
</dbReference>
<evidence type="ECO:0000313" key="6">
    <source>
        <dbReference type="Proteomes" id="UP000639772"/>
    </source>
</evidence>
<dbReference type="Pfam" id="PF00076">
    <property type="entry name" value="RRM_1"/>
    <property type="match status" value="1"/>
</dbReference>
<name>A0A835VIR9_VANPL</name>
<keyword evidence="1 2" id="KW-0694">RNA-binding</keyword>
<dbReference type="InterPro" id="IPR000504">
    <property type="entry name" value="RRM_dom"/>
</dbReference>
<dbReference type="SMART" id="SM00360">
    <property type="entry name" value="RRM"/>
    <property type="match status" value="1"/>
</dbReference>
<feature type="region of interest" description="Disordered" evidence="3">
    <location>
        <begin position="106"/>
        <end position="127"/>
    </location>
</feature>
<evidence type="ECO:0000256" key="3">
    <source>
        <dbReference type="SAM" id="MobiDB-lite"/>
    </source>
</evidence>
<accession>A0A835VIR9</accession>
<comment type="caution">
    <text evidence="5">The sequence shown here is derived from an EMBL/GenBank/DDBJ whole genome shotgun (WGS) entry which is preliminary data.</text>
</comment>
<dbReference type="InterPro" id="IPR012677">
    <property type="entry name" value="Nucleotide-bd_a/b_plait_sf"/>
</dbReference>
<dbReference type="SUPFAM" id="SSF54928">
    <property type="entry name" value="RNA-binding domain, RBD"/>
    <property type="match status" value="1"/>
</dbReference>
<dbReference type="CDD" id="cd12383">
    <property type="entry name" value="RRM_RBM42"/>
    <property type="match status" value="1"/>
</dbReference>
<sequence length="322" mass="36154">MWEAGCVDNMQDEDSEWLSSLTEHELDFLISLKELATTKAKNIGRKDLSKKFDIKLRIPLTDRWGVGRSMSSESASASNAAQSSSSQYSFVGSSYFPLPFHLQNADPTAQQPPYLPPAQVPPQVRVPSVPQAFPPSFSGTSTAVYSLPQYHQAQQLFQRDAQTITPEALESVKAALASSEIEHKAENKKKSIPRKVAGQTWEDPTLADWPDNDFRLFCGDLGNEVNDDVLSKAFSRFPSFNMARVVRDKRTGKTKGYGFVSFSNPSDLAGALKEMNGKYVGNRPIKLRKSNWKERTDYEALERQKNHPRKKPKLMKKSVLHK</sequence>
<dbReference type="PROSITE" id="PS50102">
    <property type="entry name" value="RRM"/>
    <property type="match status" value="1"/>
</dbReference>
<evidence type="ECO:0000256" key="2">
    <source>
        <dbReference type="PROSITE-ProRule" id="PRU00176"/>
    </source>
</evidence>
<protein>
    <recommendedName>
        <fullName evidence="4">RRM domain-containing protein</fullName>
    </recommendedName>
</protein>
<reference evidence="5 6" key="1">
    <citation type="journal article" date="2020" name="Nat. Food">
        <title>A phased Vanilla planifolia genome enables genetic improvement of flavour and production.</title>
        <authorList>
            <person name="Hasing T."/>
            <person name="Tang H."/>
            <person name="Brym M."/>
            <person name="Khazi F."/>
            <person name="Huang T."/>
            <person name="Chambers A.H."/>
        </authorList>
    </citation>
    <scope>NUCLEOTIDE SEQUENCE [LARGE SCALE GENOMIC DNA]</scope>
    <source>
        <tissue evidence="5">Leaf</tissue>
    </source>
</reference>
<organism evidence="5 6">
    <name type="scientific">Vanilla planifolia</name>
    <name type="common">Vanilla</name>
    <dbReference type="NCBI Taxonomy" id="51239"/>
    <lineage>
        <taxon>Eukaryota</taxon>
        <taxon>Viridiplantae</taxon>
        <taxon>Streptophyta</taxon>
        <taxon>Embryophyta</taxon>
        <taxon>Tracheophyta</taxon>
        <taxon>Spermatophyta</taxon>
        <taxon>Magnoliopsida</taxon>
        <taxon>Liliopsida</taxon>
        <taxon>Asparagales</taxon>
        <taxon>Orchidaceae</taxon>
        <taxon>Vanilloideae</taxon>
        <taxon>Vanilleae</taxon>
        <taxon>Vanilla</taxon>
    </lineage>
</organism>
<dbReference type="Gene3D" id="3.30.70.330">
    <property type="match status" value="1"/>
</dbReference>
<dbReference type="PANTHER" id="PTHR47640">
    <property type="entry name" value="TRNA SELENOCYSTEINE 1-ASSOCIATED PROTEIN 1-RELATED-RELATED"/>
    <property type="match status" value="1"/>
</dbReference>
<gene>
    <name evidence="5" type="ORF">HPP92_002221</name>
</gene>
<dbReference type="InterPro" id="IPR034215">
    <property type="entry name" value="RBM42_RRM"/>
</dbReference>